<dbReference type="Proteomes" id="UP000320653">
    <property type="component" value="Unassembled WGS sequence"/>
</dbReference>
<sequence length="159" mass="17672">MRAIRSILAEDILSLKGITDACLKLGGGMTSFAKLTRVVVSQLSKYASTSEENFEQLIPVDIAVEADRRAGKPLIVEEMARQLGYRLELVDQPAAGRRKITDDDAMDLMKEAMDVIHALRTARADGKIDAADRKRITVEVRELQRELEELLTNLSEGCE</sequence>
<proteinExistence type="predicted"/>
<dbReference type="Pfam" id="PF06892">
    <property type="entry name" value="Phage_CP76"/>
    <property type="match status" value="1"/>
</dbReference>
<dbReference type="EMBL" id="VIWP01000004">
    <property type="protein sequence ID" value="TWF53243.1"/>
    <property type="molecule type" value="Genomic_DNA"/>
</dbReference>
<accession>A0A561QS78</accession>
<protein>
    <submittedName>
        <fullName evidence="1">Uncharacterized protein</fullName>
    </submittedName>
</protein>
<gene>
    <name evidence="1" type="ORF">FHW37_104520</name>
</gene>
<name>A0A561QS78_9HYPH</name>
<dbReference type="InterPro" id="IPR009679">
    <property type="entry name" value="Phage_186_CII-like"/>
</dbReference>
<dbReference type="AlphaFoldDB" id="A0A561QS78"/>
<evidence type="ECO:0000313" key="2">
    <source>
        <dbReference type="Proteomes" id="UP000320653"/>
    </source>
</evidence>
<organism evidence="1 2">
    <name type="scientific">Neorhizobium alkalisoli</name>
    <dbReference type="NCBI Taxonomy" id="528178"/>
    <lineage>
        <taxon>Bacteria</taxon>
        <taxon>Pseudomonadati</taxon>
        <taxon>Pseudomonadota</taxon>
        <taxon>Alphaproteobacteria</taxon>
        <taxon>Hyphomicrobiales</taxon>
        <taxon>Rhizobiaceae</taxon>
        <taxon>Rhizobium/Agrobacterium group</taxon>
        <taxon>Neorhizobium</taxon>
    </lineage>
</organism>
<dbReference type="RefSeq" id="WP_246690812.1">
    <property type="nucleotide sequence ID" value="NZ_VIWP01000004.1"/>
</dbReference>
<evidence type="ECO:0000313" key="1">
    <source>
        <dbReference type="EMBL" id="TWF53243.1"/>
    </source>
</evidence>
<comment type="caution">
    <text evidence="1">The sequence shown here is derived from an EMBL/GenBank/DDBJ whole genome shotgun (WGS) entry which is preliminary data.</text>
</comment>
<reference evidence="1 2" key="1">
    <citation type="submission" date="2019-06" db="EMBL/GenBank/DDBJ databases">
        <title>Sorghum-associated microbial communities from plants grown in Nebraska, USA.</title>
        <authorList>
            <person name="Schachtman D."/>
        </authorList>
    </citation>
    <scope>NUCLEOTIDE SEQUENCE [LARGE SCALE GENOMIC DNA]</scope>
    <source>
        <strain evidence="1 2">1225</strain>
    </source>
</reference>
<keyword evidence="2" id="KW-1185">Reference proteome</keyword>
<dbReference type="GO" id="GO:0003677">
    <property type="term" value="F:DNA binding"/>
    <property type="evidence" value="ECO:0007669"/>
    <property type="project" value="InterPro"/>
</dbReference>